<feature type="compositionally biased region" description="Basic residues" evidence="5">
    <location>
        <begin position="393"/>
        <end position="410"/>
    </location>
</feature>
<protein>
    <recommendedName>
        <fullName evidence="4">FRIGIDA-like protein</fullName>
    </recommendedName>
</protein>
<evidence type="ECO:0000313" key="6">
    <source>
        <dbReference type="Proteomes" id="UP000228380"/>
    </source>
</evidence>
<dbReference type="PANTHER" id="PTHR31791">
    <property type="entry name" value="FRIGIDA-LIKE PROTEIN 3-RELATED"/>
    <property type="match status" value="1"/>
</dbReference>
<gene>
    <name evidence="7" type="primary">LOC103704756</name>
</gene>
<dbReference type="InterPro" id="IPR012474">
    <property type="entry name" value="Frigida"/>
</dbReference>
<keyword evidence="3 4" id="KW-0287">Flowering</keyword>
<reference evidence="6" key="1">
    <citation type="journal article" date="2019" name="Nat. Commun.">
        <title>Genome-wide association mapping of date palm fruit traits.</title>
        <authorList>
            <person name="Hazzouri K.M."/>
            <person name="Gros-Balthazard M."/>
            <person name="Flowers J.M."/>
            <person name="Copetti D."/>
            <person name="Lemansour A."/>
            <person name="Lebrun M."/>
            <person name="Masmoudi K."/>
            <person name="Ferrand S."/>
            <person name="Dhar M.I."/>
            <person name="Fresquez Z.A."/>
            <person name="Rosas U."/>
            <person name="Zhang J."/>
            <person name="Talag J."/>
            <person name="Lee S."/>
            <person name="Kudrna D."/>
            <person name="Powell R.F."/>
            <person name="Leitch I.J."/>
            <person name="Krueger R.R."/>
            <person name="Wing R.A."/>
            <person name="Amiri K.M.A."/>
            <person name="Purugganan M.D."/>
        </authorList>
    </citation>
    <scope>NUCLEOTIDE SEQUENCE [LARGE SCALE GENOMIC DNA]</scope>
    <source>
        <strain evidence="6">cv. Khalas</strain>
    </source>
</reference>
<dbReference type="Pfam" id="PF07899">
    <property type="entry name" value="Frigida"/>
    <property type="match status" value="1"/>
</dbReference>
<keyword evidence="6" id="KW-1185">Reference proteome</keyword>
<accession>A0A8B7BVU0</accession>
<dbReference type="Proteomes" id="UP000228380">
    <property type="component" value="Chromosome 9"/>
</dbReference>
<dbReference type="PANTHER" id="PTHR31791:SF10">
    <property type="entry name" value="FRIGIDA-LIKE PROTEIN"/>
    <property type="match status" value="1"/>
</dbReference>
<comment type="similarity">
    <text evidence="1 4">Belongs to the Frigida family.</text>
</comment>
<evidence type="ECO:0000256" key="1">
    <source>
        <dbReference type="ARBA" id="ARBA00008956"/>
    </source>
</evidence>
<dbReference type="AlphaFoldDB" id="A0A8B7BVU0"/>
<keyword evidence="2 4" id="KW-0221">Differentiation</keyword>
<reference evidence="7" key="2">
    <citation type="submission" date="2025-08" db="UniProtKB">
        <authorList>
            <consortium name="RefSeq"/>
        </authorList>
    </citation>
    <scope>IDENTIFICATION</scope>
    <source>
        <tissue evidence="7">Young leaves</tissue>
    </source>
</reference>
<sequence length="521" mass="56573">MATDVSATDDRIQKAFDELEAQKNLISNCTLIWKNLSDHFSSLRQTLADRSQALDSQLQALEAQSKQTLESLDLREASIPDRESAATALIGERKDAVLSEIETPDAKPPDDLQGILRWYCRRMDSAGLWRFVVSRRRDLAVLRKEIAEAVAGSVDPTRLVVDAVADFLDHQTTSGGASTGAGADRCWALGMLVRALFDSEGRKAPRVSDSMRERAAEVAEAWKEKLGNKQGEGEGGMGGSEAQLFLQMVVAFGLSSKFPEEFLRKLVLEHASRKEMGKLAPGLGFGEKLADIIDELAKNGKELEAVYFAHEAGLTERFSPASLLKSYLQSSRKKANAMVKSGNHSAAATEEASAAEMSDLRSIIKCVESCHLESKFSVDGLKKRLAQMEKVKADRKKSAAARKTQGKRTRSTGGTGPPSRPAKATRTFNAPYASYHRSPTVPQLPLARHPYSYPARGGFDGPASASYGSAHSQSPTVSQQYYMPEEMSGRPGGLPHGSSINYAGFDYASPLAAPAQPSYPR</sequence>
<name>A0A8B7BVU0_PHODC</name>
<dbReference type="GO" id="GO:0030154">
    <property type="term" value="P:cell differentiation"/>
    <property type="evidence" value="ECO:0007669"/>
    <property type="project" value="UniProtKB-KW"/>
</dbReference>
<dbReference type="RefSeq" id="XP_008786398.2">
    <property type="nucleotide sequence ID" value="XM_008788176.3"/>
</dbReference>
<dbReference type="GeneID" id="103704756"/>
<evidence type="ECO:0000256" key="3">
    <source>
        <dbReference type="ARBA" id="ARBA00023089"/>
    </source>
</evidence>
<evidence type="ECO:0000256" key="4">
    <source>
        <dbReference type="RuleBase" id="RU364012"/>
    </source>
</evidence>
<keyword evidence="4" id="KW-0217">Developmental protein</keyword>
<feature type="region of interest" description="Disordered" evidence="5">
    <location>
        <begin position="389"/>
        <end position="425"/>
    </location>
</feature>
<dbReference type="OrthoDB" id="1917867at2759"/>
<dbReference type="KEGG" id="pda:103704756"/>
<evidence type="ECO:0000256" key="2">
    <source>
        <dbReference type="ARBA" id="ARBA00022782"/>
    </source>
</evidence>
<feature type="region of interest" description="Disordered" evidence="5">
    <location>
        <begin position="430"/>
        <end position="449"/>
    </location>
</feature>
<evidence type="ECO:0000313" key="7">
    <source>
        <dbReference type="RefSeq" id="XP_008786398.2"/>
    </source>
</evidence>
<evidence type="ECO:0000256" key="5">
    <source>
        <dbReference type="SAM" id="MobiDB-lite"/>
    </source>
</evidence>
<dbReference type="GO" id="GO:0009908">
    <property type="term" value="P:flower development"/>
    <property type="evidence" value="ECO:0007669"/>
    <property type="project" value="UniProtKB-KW"/>
</dbReference>
<proteinExistence type="inferred from homology"/>
<organism evidence="6 7">
    <name type="scientific">Phoenix dactylifera</name>
    <name type="common">Date palm</name>
    <dbReference type="NCBI Taxonomy" id="42345"/>
    <lineage>
        <taxon>Eukaryota</taxon>
        <taxon>Viridiplantae</taxon>
        <taxon>Streptophyta</taxon>
        <taxon>Embryophyta</taxon>
        <taxon>Tracheophyta</taxon>
        <taxon>Spermatophyta</taxon>
        <taxon>Magnoliopsida</taxon>
        <taxon>Liliopsida</taxon>
        <taxon>Arecaceae</taxon>
        <taxon>Coryphoideae</taxon>
        <taxon>Phoeniceae</taxon>
        <taxon>Phoenix</taxon>
    </lineage>
</organism>